<dbReference type="NCBIfam" id="TIGR00188">
    <property type="entry name" value="rnpA"/>
    <property type="match status" value="1"/>
</dbReference>
<dbReference type="RefSeq" id="WP_114340345.1">
    <property type="nucleotide sequence ID" value="NZ_QFWQ01000001.1"/>
</dbReference>
<dbReference type="GO" id="GO:0000049">
    <property type="term" value="F:tRNA binding"/>
    <property type="evidence" value="ECO:0007669"/>
    <property type="project" value="UniProtKB-UniRule"/>
</dbReference>
<reference evidence="9 10" key="1">
    <citation type="submission" date="2018-05" db="EMBL/GenBank/DDBJ databases">
        <title>Draft genome sequence of Rhodanobacter denitrificans Yn1 isolated from gold copper mine.</title>
        <authorList>
            <person name="Yang N."/>
            <person name="Mazhar H.S."/>
            <person name="Rensing C."/>
        </authorList>
    </citation>
    <scope>NUCLEOTIDE SEQUENCE [LARGE SCALE GENOMIC DNA]</scope>
    <source>
        <strain evidence="9 10">Yn1</strain>
    </source>
</reference>
<dbReference type="GO" id="GO:0030677">
    <property type="term" value="C:ribonuclease P complex"/>
    <property type="evidence" value="ECO:0007669"/>
    <property type="project" value="TreeGrafter"/>
</dbReference>
<dbReference type="InterPro" id="IPR020568">
    <property type="entry name" value="Ribosomal_Su5_D2-typ_SF"/>
</dbReference>
<dbReference type="PANTHER" id="PTHR33992:SF1">
    <property type="entry name" value="RIBONUCLEASE P PROTEIN COMPONENT"/>
    <property type="match status" value="1"/>
</dbReference>
<evidence type="ECO:0000256" key="5">
    <source>
        <dbReference type="ARBA" id="ARBA00022801"/>
    </source>
</evidence>
<keyword evidence="5 7" id="KW-0378">Hydrolase</keyword>
<evidence type="ECO:0000256" key="4">
    <source>
        <dbReference type="ARBA" id="ARBA00022759"/>
    </source>
</evidence>
<dbReference type="Proteomes" id="UP000252387">
    <property type="component" value="Unassembled WGS sequence"/>
</dbReference>
<keyword evidence="6 7" id="KW-0694">RNA-binding</keyword>
<dbReference type="InterPro" id="IPR000100">
    <property type="entry name" value="RNase_P"/>
</dbReference>
<name>A0A368KI53_9GAMM</name>
<dbReference type="Pfam" id="PF00825">
    <property type="entry name" value="Ribonuclease_P"/>
    <property type="match status" value="1"/>
</dbReference>
<comment type="caution">
    <text evidence="9">The sequence shown here is derived from an EMBL/GenBank/DDBJ whole genome shotgun (WGS) entry which is preliminary data.</text>
</comment>
<dbReference type="PANTHER" id="PTHR33992">
    <property type="entry name" value="RIBONUCLEASE P PROTEIN COMPONENT"/>
    <property type="match status" value="1"/>
</dbReference>
<evidence type="ECO:0000256" key="7">
    <source>
        <dbReference type="HAMAP-Rule" id="MF_00227"/>
    </source>
</evidence>
<accession>A0A368KI53</accession>
<protein>
    <recommendedName>
        <fullName evidence="7 8">Ribonuclease P protein component</fullName>
        <shortName evidence="7">RNase P protein</shortName>
        <shortName evidence="7">RNaseP protein</shortName>
        <ecNumber evidence="7 8">3.1.26.5</ecNumber>
    </recommendedName>
    <alternativeName>
        <fullName evidence="7">Protein C5</fullName>
    </alternativeName>
</protein>
<comment type="subunit">
    <text evidence="7">Consists of a catalytic RNA component (M1 or rnpB) and a protein subunit.</text>
</comment>
<dbReference type="GO" id="GO:0001682">
    <property type="term" value="P:tRNA 5'-leader removal"/>
    <property type="evidence" value="ECO:0007669"/>
    <property type="project" value="UniProtKB-UniRule"/>
</dbReference>
<dbReference type="InterPro" id="IPR014721">
    <property type="entry name" value="Ribsml_uS5_D2-typ_fold_subgr"/>
</dbReference>
<evidence type="ECO:0000256" key="3">
    <source>
        <dbReference type="ARBA" id="ARBA00022722"/>
    </source>
</evidence>
<evidence type="ECO:0000256" key="6">
    <source>
        <dbReference type="ARBA" id="ARBA00022884"/>
    </source>
</evidence>
<keyword evidence="3 7" id="KW-0540">Nuclease</keyword>
<evidence type="ECO:0000313" key="9">
    <source>
        <dbReference type="EMBL" id="RCS31609.1"/>
    </source>
</evidence>
<comment type="catalytic activity">
    <reaction evidence="7">
        <text>Endonucleolytic cleavage of RNA, removing 5'-extranucleotides from tRNA precursor.</text>
        <dbReference type="EC" id="3.1.26.5"/>
    </reaction>
</comment>
<organism evidence="9 10">
    <name type="scientific">Rhodanobacter denitrificans</name>
    <dbReference type="NCBI Taxonomy" id="666685"/>
    <lineage>
        <taxon>Bacteria</taxon>
        <taxon>Pseudomonadati</taxon>
        <taxon>Pseudomonadota</taxon>
        <taxon>Gammaproteobacteria</taxon>
        <taxon>Lysobacterales</taxon>
        <taxon>Rhodanobacteraceae</taxon>
        <taxon>Rhodanobacter</taxon>
    </lineage>
</organism>
<gene>
    <name evidence="7 9" type="primary">rnpA</name>
    <name evidence="9" type="ORF">DEO45_00375</name>
</gene>
<comment type="function">
    <text evidence="1 7">RNaseP catalyzes the removal of the 5'-leader sequence from pre-tRNA to produce the mature 5'-terminus. It can also cleave other RNA substrates such as 4.5S RNA. The protein component plays an auxiliary but essential role in vivo by binding to the 5'-leader sequence and broadening the substrate specificity of the ribozyme.</text>
</comment>
<dbReference type="PROSITE" id="PS00648">
    <property type="entry name" value="RIBONUCLEASE_P"/>
    <property type="match status" value="1"/>
</dbReference>
<dbReference type="GO" id="GO:0042781">
    <property type="term" value="F:3'-tRNA processing endoribonuclease activity"/>
    <property type="evidence" value="ECO:0007669"/>
    <property type="project" value="TreeGrafter"/>
</dbReference>
<evidence type="ECO:0000256" key="8">
    <source>
        <dbReference type="NCBIfam" id="TIGR00188"/>
    </source>
</evidence>
<dbReference type="OrthoDB" id="9796422at2"/>
<comment type="similarity">
    <text evidence="7">Belongs to the RnpA family.</text>
</comment>
<sequence length="134" mass="14927">MSTAGLPREARLRRPGDFAALRTSSGRAGGRCFHMRYRDNDLGHARLGLAISKRVSKRAVERNRIKRLLRESFRQVRHHLPAVDMMVMAREQAAGVPGPQLLAELDGLWKKLLANHAATSGPLKPAGDTRTIER</sequence>
<keyword evidence="10" id="KW-1185">Reference proteome</keyword>
<evidence type="ECO:0000256" key="1">
    <source>
        <dbReference type="ARBA" id="ARBA00002663"/>
    </source>
</evidence>
<dbReference type="AlphaFoldDB" id="A0A368KI53"/>
<dbReference type="EMBL" id="QFWQ01000001">
    <property type="protein sequence ID" value="RCS31609.1"/>
    <property type="molecule type" value="Genomic_DNA"/>
</dbReference>
<dbReference type="GO" id="GO:0004526">
    <property type="term" value="F:ribonuclease P activity"/>
    <property type="evidence" value="ECO:0007669"/>
    <property type="project" value="UniProtKB-UniRule"/>
</dbReference>
<dbReference type="SUPFAM" id="SSF54211">
    <property type="entry name" value="Ribosomal protein S5 domain 2-like"/>
    <property type="match status" value="1"/>
</dbReference>
<dbReference type="HAMAP" id="MF_00227">
    <property type="entry name" value="RNase_P"/>
    <property type="match status" value="1"/>
</dbReference>
<dbReference type="InterPro" id="IPR020539">
    <property type="entry name" value="RNase_P_CS"/>
</dbReference>
<keyword evidence="4 7" id="KW-0255">Endonuclease</keyword>
<evidence type="ECO:0000313" key="10">
    <source>
        <dbReference type="Proteomes" id="UP000252387"/>
    </source>
</evidence>
<dbReference type="EC" id="3.1.26.5" evidence="7 8"/>
<evidence type="ECO:0000256" key="2">
    <source>
        <dbReference type="ARBA" id="ARBA00022694"/>
    </source>
</evidence>
<keyword evidence="2 7" id="KW-0819">tRNA processing</keyword>
<proteinExistence type="inferred from homology"/>
<dbReference type="Gene3D" id="3.30.230.10">
    <property type="match status" value="1"/>
</dbReference>